<evidence type="ECO:0000313" key="4">
    <source>
        <dbReference type="EMBL" id="OUA09260.1"/>
    </source>
</evidence>
<dbReference type="PANTHER" id="PTHR12736:SF7">
    <property type="entry name" value="LANC-LIKE PROTEIN 3"/>
    <property type="match status" value="1"/>
</dbReference>
<dbReference type="Proteomes" id="UP000194551">
    <property type="component" value="Unassembled WGS sequence"/>
</dbReference>
<protein>
    <submittedName>
        <fullName evidence="3">TinM</fullName>
    </submittedName>
    <submittedName>
        <fullName evidence="4">Type 2 lantipeptide synthetase LanM</fullName>
    </submittedName>
</protein>
<dbReference type="GO" id="GO:0046872">
    <property type="term" value="F:metal ion binding"/>
    <property type="evidence" value="ECO:0007669"/>
    <property type="project" value="UniProtKB-KW"/>
</dbReference>
<organism evidence="3">
    <name type="scientific">Bacillus thuringiensis</name>
    <dbReference type="NCBI Taxonomy" id="1428"/>
    <lineage>
        <taxon>Bacteria</taxon>
        <taxon>Bacillati</taxon>
        <taxon>Bacillota</taxon>
        <taxon>Bacilli</taxon>
        <taxon>Bacillales</taxon>
        <taxon>Bacillaceae</taxon>
        <taxon>Bacillus</taxon>
        <taxon>Bacillus cereus group</taxon>
    </lineage>
</organism>
<evidence type="ECO:0000313" key="5">
    <source>
        <dbReference type="Proteomes" id="UP000194551"/>
    </source>
</evidence>
<dbReference type="PANTHER" id="PTHR12736">
    <property type="entry name" value="LANC-LIKE PROTEIN"/>
    <property type="match status" value="1"/>
</dbReference>
<proteinExistence type="predicted"/>
<dbReference type="Gene3D" id="1.50.10.20">
    <property type="match status" value="1"/>
</dbReference>
<dbReference type="Pfam" id="PF13575">
    <property type="entry name" value="DUF4135"/>
    <property type="match status" value="1"/>
</dbReference>
<feature type="binding site" evidence="1">
    <location>
        <position position="958"/>
    </location>
    <ligand>
        <name>Zn(2+)</name>
        <dbReference type="ChEBI" id="CHEBI:29105"/>
    </ligand>
</feature>
<dbReference type="AlphaFoldDB" id="A0A0K0VL21"/>
<keyword evidence="1" id="KW-0479">Metal-binding</keyword>
<accession>A0A0K0VL21</accession>
<evidence type="ECO:0000256" key="1">
    <source>
        <dbReference type="PIRSR" id="PIRSR607822-1"/>
    </source>
</evidence>
<dbReference type="InterPro" id="IPR025410">
    <property type="entry name" value="Lant_dehyd"/>
</dbReference>
<name>A0A0K0VL21_BACTU</name>
<reference evidence="4 5" key="2">
    <citation type="submission" date="2016-10" db="EMBL/GenBank/DDBJ databases">
        <title>Comparative genomics of Bacillus thuringiensis reveals a path to pathogens against multiple invertebrate hosts.</title>
        <authorList>
            <person name="Zheng J."/>
            <person name="Gao Q."/>
            <person name="Liu H."/>
            <person name="Peng D."/>
            <person name="Ruan L."/>
            <person name="Sun M."/>
        </authorList>
    </citation>
    <scope>NUCLEOTIDE SEQUENCE [LARGE SCALE GENOMIC DNA]</scope>
    <source>
        <strain evidence="4">HD5</strain>
    </source>
</reference>
<dbReference type="PRINTS" id="PR01950">
    <property type="entry name" value="LANCSUPER"/>
</dbReference>
<dbReference type="CDD" id="cd04792">
    <property type="entry name" value="LanM-like"/>
    <property type="match status" value="1"/>
</dbReference>
<reference evidence="3" key="1">
    <citation type="submission" date="2015-05" db="EMBL/GenBank/DDBJ databases">
        <title>Bacillus thuringiensis strain bmb3201 ticin biosynthesis gene cluster, complete sequence.</title>
        <authorList>
            <person name="Xin B."/>
            <person name="Zheng J."/>
            <person name="Liu H."/>
            <person name="Sun M."/>
        </authorList>
    </citation>
    <scope>NUCLEOTIDE SEQUENCE</scope>
    <source>
        <strain evidence="3">BMB3201</strain>
    </source>
</reference>
<sequence length="1038" mass="120233">MKLIQLFYMGGGMKVMNEVLNTVTNKELKEYWKSFFPEDYEICDVEELIKNVSQKNVKELINEYNTEDESLIQSMIWGNIKQQELLDIILENLKEANFWVYFYEPILKKYVGSLFDVVEKSNIIEDKTVFLHQAIFNMFHSLHLVGFQTIIAEIYYAKQENILQGDNSVERGKYYNEVLLRDNGYRKAVYKNYPELVRILDIKVKSGIEFINSILKDTEREICEIENTLNGGEKLGRIKEITMGEGDTHNNGKSVSKLVFSTDKVIMYKPRSLYMEEKYSEFLHWLNNTAIKSNEYKLTAATSYSIKEAGWMEFIKHQECKNEEELTRFYFRVGIILSILYTTNAVDIHHENLIAQGDMPVLVDLETFIHPDLSVDEVESATIVALKKLRNSVTQNILLPTQIINEKNNRVFDLGGLSGTQEQESPFVTKFIENYGTDEVRIKMMYAKIEAKDNNPSIKGESIDSKGYRENIIDGFRYMYKWIMLNKDVYVKKINELFSEAPVRIVYRPTNVYTNVLYSSYHPDVLTNSIDREVFLHRLAKKTDDKSFNINFLEIRDMLRGDVPYFSVKGNAKDVFTWCSDDVEVKLVNSTIAKIQEKIKKMNEIDMYRQIAIINSKLSTEPIKQETVTEYQKNNVRKWEKQEFVEIAEKIADYLLPRSIIGESPEGRDRTWFGNRENEWGFNTYQTLENSLYYGLAGIALFFNYLEEESNNSKYSGIREEICNTILQQIPEDMDDSELENVDIGTFSGLAGVAYTLFYIDYSNASNKYEKTILKIYKLIKQKINISIKMDVIRELGIIGVMTTIYSKSDNAKLKRESLHLAMKVYEKVKQEAITIEGFPGITWGEKGYIGYAHGNAGVIAQLYRLYEIFKEDEIKTLIAKALKFERALYVAEEKNWKRSIKEQNFSNGWCHGAPGMLMSKLQLVNLGYVDAQINEEIHIAIETTINSGLRNDWCLCHGDMGNLMILKEAGIILNDNELYLNSINTIKNFADCLLEKMKTEKFMEEENNGFMVGLAGVGYELLRIGREKDMPNVMALE</sequence>
<dbReference type="InterPro" id="IPR017146">
    <property type="entry name" value="Lanti_2_LanM"/>
</dbReference>
<evidence type="ECO:0000313" key="3">
    <source>
        <dbReference type="EMBL" id="AKS10551.1"/>
    </source>
</evidence>
<dbReference type="Pfam" id="PF05147">
    <property type="entry name" value="LANC_like"/>
    <property type="match status" value="1"/>
</dbReference>
<dbReference type="SMART" id="SM01260">
    <property type="entry name" value="LANC_like"/>
    <property type="match status" value="1"/>
</dbReference>
<dbReference type="NCBIfam" id="TIGR03897">
    <property type="entry name" value="lanti_2_LanM"/>
    <property type="match status" value="1"/>
</dbReference>
<dbReference type="GO" id="GO:0005886">
    <property type="term" value="C:plasma membrane"/>
    <property type="evidence" value="ECO:0007669"/>
    <property type="project" value="TreeGrafter"/>
</dbReference>
<feature type="domain" description="Lantibiotic biosynthesis protein dehydration" evidence="2">
    <location>
        <begin position="193"/>
        <end position="568"/>
    </location>
</feature>
<dbReference type="GO" id="GO:0031179">
    <property type="term" value="P:peptide modification"/>
    <property type="evidence" value="ECO:0007669"/>
    <property type="project" value="InterPro"/>
</dbReference>
<dbReference type="SUPFAM" id="SSF158745">
    <property type="entry name" value="LanC-like"/>
    <property type="match status" value="1"/>
</dbReference>
<gene>
    <name evidence="3" type="primary">tinM</name>
    <name evidence="4" type="ORF">BK774_03730</name>
</gene>
<dbReference type="InterPro" id="IPR007822">
    <property type="entry name" value="LANC-like"/>
</dbReference>
<evidence type="ECO:0000259" key="2">
    <source>
        <dbReference type="Pfam" id="PF13575"/>
    </source>
</evidence>
<dbReference type="EMBL" id="NFEM01000026">
    <property type="protein sequence ID" value="OUA09260.1"/>
    <property type="molecule type" value="Genomic_DNA"/>
</dbReference>
<feature type="binding site" evidence="1">
    <location>
        <position position="957"/>
    </location>
    <ligand>
        <name>Zn(2+)</name>
        <dbReference type="ChEBI" id="CHEBI:29105"/>
    </ligand>
</feature>
<keyword evidence="1" id="KW-0862">Zinc</keyword>
<dbReference type="EMBL" id="KR869822">
    <property type="protein sequence ID" value="AKS10551.1"/>
    <property type="molecule type" value="Genomic_DNA"/>
</dbReference>
<dbReference type="PIRSF" id="PIRSF037228">
    <property type="entry name" value="Lant_mod_RumM"/>
    <property type="match status" value="1"/>
</dbReference>
<feature type="binding site" evidence="1">
    <location>
        <position position="911"/>
    </location>
    <ligand>
        <name>Zn(2+)</name>
        <dbReference type="ChEBI" id="CHEBI:29105"/>
    </ligand>
</feature>